<evidence type="ECO:0000313" key="8">
    <source>
        <dbReference type="Proteomes" id="UP000198417"/>
    </source>
</evidence>
<protein>
    <submittedName>
        <fullName evidence="7">Translocation and assembly module TamB</fullName>
    </submittedName>
</protein>
<reference evidence="7 8" key="1">
    <citation type="submission" date="2017-06" db="EMBL/GenBank/DDBJ databases">
        <authorList>
            <person name="Kim H.J."/>
            <person name="Triplett B.A."/>
        </authorList>
    </citation>
    <scope>NUCLEOTIDE SEQUENCE [LARGE SCALE GENOMIC DNA]</scope>
    <source>
        <strain evidence="7 8">DSM 29052</strain>
    </source>
</reference>
<keyword evidence="4" id="KW-0472">Membrane</keyword>
<keyword evidence="5" id="KW-0732">Signal</keyword>
<name>A0A238WYV5_9RHOB</name>
<dbReference type="OrthoDB" id="7784409at2"/>
<evidence type="ECO:0000313" key="7">
    <source>
        <dbReference type="EMBL" id="SNR51865.1"/>
    </source>
</evidence>
<evidence type="ECO:0000256" key="5">
    <source>
        <dbReference type="SAM" id="SignalP"/>
    </source>
</evidence>
<comment type="subcellular location">
    <subcellularLocation>
        <location evidence="1">Membrane</location>
        <topology evidence="1">Single-pass membrane protein</topology>
    </subcellularLocation>
</comment>
<dbReference type="InterPro" id="IPR007452">
    <property type="entry name" value="TamB_C"/>
</dbReference>
<evidence type="ECO:0000259" key="6">
    <source>
        <dbReference type="Pfam" id="PF04357"/>
    </source>
</evidence>
<keyword evidence="2" id="KW-0812">Transmembrane</keyword>
<dbReference type="RefSeq" id="WP_089270511.1">
    <property type="nucleotide sequence ID" value="NZ_FZNN01000008.1"/>
</dbReference>
<evidence type="ECO:0000256" key="4">
    <source>
        <dbReference type="ARBA" id="ARBA00023136"/>
    </source>
</evidence>
<organism evidence="7 8">
    <name type="scientific">Puniceibacterium sediminis</name>
    <dbReference type="NCBI Taxonomy" id="1608407"/>
    <lineage>
        <taxon>Bacteria</taxon>
        <taxon>Pseudomonadati</taxon>
        <taxon>Pseudomonadota</taxon>
        <taxon>Alphaproteobacteria</taxon>
        <taxon>Rhodobacterales</taxon>
        <taxon>Paracoccaceae</taxon>
        <taxon>Puniceibacterium</taxon>
    </lineage>
</organism>
<proteinExistence type="predicted"/>
<keyword evidence="8" id="KW-1185">Reference proteome</keyword>
<gene>
    <name evidence="7" type="ORF">SAMN06265370_10897</name>
</gene>
<accession>A0A238WYV5</accession>
<feature type="domain" description="Translocation and assembly module TamB C-terminal" evidence="6">
    <location>
        <begin position="1248"/>
        <end position="1597"/>
    </location>
</feature>
<evidence type="ECO:0000256" key="1">
    <source>
        <dbReference type="ARBA" id="ARBA00004167"/>
    </source>
</evidence>
<sequence>MTRIRFCLLFFVALFATQPVFSQSSETEEDDRGYLQALLEDNLSAEGRQIRIQGFSGALSSRATIEQLTISDTEGVWITLNDVGLSWNRLAILRGRIEIAELSAKEVLLPRKPVANTALPDPEAKPFSLPELPVSVEIEELNIDRAVLGAPILGVEAVVSVSGSASLADGALDANLQIARIDGMAGELSLKAAYANETKNISLDLSLIEGPGGIVSTLMELPDSPAIALNVQGNGPLDDFSADLSLATDGEDRLNGRLTLAALPDDGPDGSAFSATLSGDIRPMLPPENRAFFGPDLNLDVQGQTLADGRMRLNTLDLTTGSLTLTGNLALGSDKWPEEVELAGRIVNAAGGALLLPLPGVETRIDSLDLDVNFNASDSDSWSADLVLSGLDRPDIKLAQLRLNGLGRLSQGEGTSLGNVAGRFDIGAYGISPTDAKLATALGEAISGDIVFDWNEGAPLDLAPITLTGAGMDLNGSIRITGLSDTFAPQIIGNAELAAVDISRFSGLAGRNLGGAVNLTLTGSTKPLDGAFDATINGSTRDLVTGVAEADRILAGEATLAIDAARDENGILVRTLNIEATGGTLSAEGRLRTSDSAARFDVTLNDTALVLPQLSGPAQVRGQLDQVGTLWTFDTTASGPGDADIRARILASYKDGTVSNINGMGTIEADDIAPYGAIAKRDIAGAVDLAGSGAFDPATQYFSVALTGGATDLQTNVPQVDSLLSGKMTVVLEAERDADGIVVRNLDLQASGLTALASGQQTKDGSLSKFDIRLPDASRIDPRLKGAARAQGTLKQVDTTYTLNTQATGPGGVDVAAEVIAQYSNSVLGQVQGSGTVKAADLAPYSALAQRDIGGAVDLSGSGGYDPATKFFSADIQGSVTDLKTNIDQLDGLLTGRSTIMVDVTKNADGILLRNLDVDASGLIAAANGVLRDTDSSARFDVRLPDASRAVPGLNGAAQVSGTLDQAGDEWTVDATATGPGGVALDASVVAQYADRVFGQITGSGTVKADSLSPYAGLVNRPIGGSLNVTGAGSFDPRDNTFAAEATGTARDLHSGIDAVDKLVAGQADFALNAERDDSGVITVRAFDLTTGQINATVSGALGTASSNLVYDVQLRDLGLFAPGFNGPATASGTASTQGDSYRVDANVSGPGGTNAQVSGTVAPDASSADISATGSAPLALANIFLEPNILSGTADFNLRLNGAPGLDALSGTVRTAGASLVLPSAPLNLNDIDAIITLNSGQANVDLTTQTSTRGTITVRGPITLSAPFNGDLALQLNAVAISDPGLYDTEISGKLTLVGPLASSAALEGTLQMDKVEVRVADTGLGTAGGNFELRHINETAASRQTRARAGRLDKVTDDGGGGLDYSLNVLLKAPSQIFIRGRGLDAELGGEIRLRGTLSDIVPDGRFDLVRGRLDILGQRIELDQASIVMRGSLVPTINIVATTQREDTSIQFEIRGVVYDPDVTISSSPERPEEEVLALLLFGRDVTQISAFQALRLASAINTLVGTGGDGIVERLRMGFGVDDLDVSTAEDGTTELRVGKYLTDNVYTDVTVGAAGQSEINLNLDITSSITARGTASSDGNTGLGLFFEKDY</sequence>
<dbReference type="EMBL" id="FZNN01000008">
    <property type="protein sequence ID" value="SNR51865.1"/>
    <property type="molecule type" value="Genomic_DNA"/>
</dbReference>
<evidence type="ECO:0000256" key="3">
    <source>
        <dbReference type="ARBA" id="ARBA00022989"/>
    </source>
</evidence>
<evidence type="ECO:0000256" key="2">
    <source>
        <dbReference type="ARBA" id="ARBA00022692"/>
    </source>
</evidence>
<keyword evidence="3" id="KW-1133">Transmembrane helix</keyword>
<feature type="chain" id="PRO_5013099548" evidence="5">
    <location>
        <begin position="23"/>
        <end position="1597"/>
    </location>
</feature>
<dbReference type="Proteomes" id="UP000198417">
    <property type="component" value="Unassembled WGS sequence"/>
</dbReference>
<dbReference type="Pfam" id="PF04357">
    <property type="entry name" value="TamB"/>
    <property type="match status" value="1"/>
</dbReference>
<dbReference type="GO" id="GO:0009306">
    <property type="term" value="P:protein secretion"/>
    <property type="evidence" value="ECO:0007669"/>
    <property type="project" value="InterPro"/>
</dbReference>
<feature type="signal peptide" evidence="5">
    <location>
        <begin position="1"/>
        <end position="22"/>
    </location>
</feature>
<dbReference type="GO" id="GO:0005886">
    <property type="term" value="C:plasma membrane"/>
    <property type="evidence" value="ECO:0007669"/>
    <property type="project" value="InterPro"/>
</dbReference>